<gene>
    <name evidence="1" type="ORF">SISSUDRAFT_1047581</name>
</gene>
<dbReference type="Proteomes" id="UP000076798">
    <property type="component" value="Unassembled WGS sequence"/>
</dbReference>
<name>A0A166D3K6_9AGAM</name>
<dbReference type="Gene3D" id="3.80.10.10">
    <property type="entry name" value="Ribonuclease Inhibitor"/>
    <property type="match status" value="1"/>
</dbReference>
<organism evidence="1 2">
    <name type="scientific">Sistotremastrum suecicum HHB10207 ss-3</name>
    <dbReference type="NCBI Taxonomy" id="1314776"/>
    <lineage>
        <taxon>Eukaryota</taxon>
        <taxon>Fungi</taxon>
        <taxon>Dikarya</taxon>
        <taxon>Basidiomycota</taxon>
        <taxon>Agaricomycotina</taxon>
        <taxon>Agaricomycetes</taxon>
        <taxon>Sistotremastrales</taxon>
        <taxon>Sistotremastraceae</taxon>
        <taxon>Sistotremastrum</taxon>
    </lineage>
</organism>
<dbReference type="EMBL" id="KV428070">
    <property type="protein sequence ID" value="KZT38096.1"/>
    <property type="molecule type" value="Genomic_DNA"/>
</dbReference>
<reference evidence="1 2" key="1">
    <citation type="journal article" date="2016" name="Mol. Biol. Evol.">
        <title>Comparative Genomics of Early-Diverging Mushroom-Forming Fungi Provides Insights into the Origins of Lignocellulose Decay Capabilities.</title>
        <authorList>
            <person name="Nagy L.G."/>
            <person name="Riley R."/>
            <person name="Tritt A."/>
            <person name="Adam C."/>
            <person name="Daum C."/>
            <person name="Floudas D."/>
            <person name="Sun H."/>
            <person name="Yadav J.S."/>
            <person name="Pangilinan J."/>
            <person name="Larsson K.H."/>
            <person name="Matsuura K."/>
            <person name="Barry K."/>
            <person name="Labutti K."/>
            <person name="Kuo R."/>
            <person name="Ohm R.A."/>
            <person name="Bhattacharya S.S."/>
            <person name="Shirouzu T."/>
            <person name="Yoshinaga Y."/>
            <person name="Martin F.M."/>
            <person name="Grigoriev I.V."/>
            <person name="Hibbett D.S."/>
        </authorList>
    </citation>
    <scope>NUCLEOTIDE SEQUENCE [LARGE SCALE GENOMIC DNA]</scope>
    <source>
        <strain evidence="1 2">HHB10207 ss-3</strain>
    </source>
</reference>
<accession>A0A166D3K6</accession>
<dbReference type="Gene3D" id="1.20.1280.50">
    <property type="match status" value="1"/>
</dbReference>
<sequence length="599" mass="67155">MDEVGGLISPTLGNCLIEDPIDVLSHRPACSTIASTLAETADTFATRLREENSQAVSLYEVTRTGGPQVINPAGRFLLEENLAALQRAEESLIRAFIPHRRLHNRLSYLLRLPDEIIVRIVLTYIHGVLRFPGNDGINPVNWYDRPFVDLKQRLAVTQLCSQWREICHHARIIWSDIDMMWPSTAIEAFATRAGKMSLSLNFQFNDLNGSFPNGYHDAVLEVGEKFVANNMYRVRQLVIGLCLLDHEVDFPAFWNHFKYLSAPKLQKLEISGTSSLDEDALLNLFSHEAPALKSIHLRGCPIRNFDLAPFQALTSLNIDLSPSAPELHLSQLPLLLSRSPGVVELTLFGDVAFSDVNLMILQPIFTLRECTSLTLIGFFADHINFILSSISFPALQDLALKSRSRLSVEETPTTCLHPSLPFAIKDSCRRAEGVSFWLEEGRINLEIEYSAGSGEDHLFKLEESFRGLPQAKMKPAVIQLLTKPRLILDIEPAFLYVSSSDELPEDLYLKGVWTAFLSAYPSVERISIDGTVPVGPFVAVLNNPNILCPSLNNITIETEDPLQDGTRRAITRMLRNRRRRGVSIETVQISEIDPDSDME</sequence>
<dbReference type="AlphaFoldDB" id="A0A166D3K6"/>
<dbReference type="OrthoDB" id="3365698at2759"/>
<dbReference type="InterPro" id="IPR032675">
    <property type="entry name" value="LRR_dom_sf"/>
</dbReference>
<keyword evidence="2" id="KW-1185">Reference proteome</keyword>
<protein>
    <submittedName>
        <fullName evidence="1">Uncharacterized protein</fullName>
    </submittedName>
</protein>
<proteinExistence type="predicted"/>
<evidence type="ECO:0000313" key="2">
    <source>
        <dbReference type="Proteomes" id="UP000076798"/>
    </source>
</evidence>
<evidence type="ECO:0000313" key="1">
    <source>
        <dbReference type="EMBL" id="KZT38096.1"/>
    </source>
</evidence>
<dbReference type="SUPFAM" id="SSF52047">
    <property type="entry name" value="RNI-like"/>
    <property type="match status" value="1"/>
</dbReference>